<accession>A0A8S5L857</accession>
<evidence type="ECO:0000313" key="1">
    <source>
        <dbReference type="EMBL" id="DAD66073.1"/>
    </source>
</evidence>
<protein>
    <submittedName>
        <fullName evidence="1">Uncharacterized protein</fullName>
    </submittedName>
</protein>
<proteinExistence type="predicted"/>
<reference evidence="1" key="1">
    <citation type="journal article" date="2021" name="Proc. Natl. Acad. Sci. U.S.A.">
        <title>A Catalog of Tens of Thousands of Viruses from Human Metagenomes Reveals Hidden Associations with Chronic Diseases.</title>
        <authorList>
            <person name="Tisza M.J."/>
            <person name="Buck C.B."/>
        </authorList>
    </citation>
    <scope>NUCLEOTIDE SEQUENCE</scope>
    <source>
        <strain evidence="1">CtDmQ3</strain>
    </source>
</reference>
<sequence length="36" mass="4255">MTTAFSLQKYLAITISQRYHLTPQRGKESNSWNIRN</sequence>
<dbReference type="EMBL" id="BK014653">
    <property type="protein sequence ID" value="DAD66073.1"/>
    <property type="molecule type" value="Genomic_DNA"/>
</dbReference>
<name>A0A8S5L857_9CAUD</name>
<organism evidence="1">
    <name type="scientific">Siphoviridae sp. ctDmQ3</name>
    <dbReference type="NCBI Taxonomy" id="2823570"/>
    <lineage>
        <taxon>Viruses</taxon>
        <taxon>Duplodnaviria</taxon>
        <taxon>Heunggongvirae</taxon>
        <taxon>Uroviricota</taxon>
        <taxon>Caudoviricetes</taxon>
    </lineage>
</organism>